<comment type="caution">
    <text evidence="2">The sequence shown here is derived from an EMBL/GenBank/DDBJ whole genome shotgun (WGS) entry which is preliminary data.</text>
</comment>
<gene>
    <name evidence="2" type="ORF">FSCOSCO3_A004848</name>
</gene>
<organism evidence="2 3">
    <name type="scientific">Scomber scombrus</name>
    <name type="common">Atlantic mackerel</name>
    <name type="synonym">Scomber vernalis</name>
    <dbReference type="NCBI Taxonomy" id="13677"/>
    <lineage>
        <taxon>Eukaryota</taxon>
        <taxon>Metazoa</taxon>
        <taxon>Chordata</taxon>
        <taxon>Craniata</taxon>
        <taxon>Vertebrata</taxon>
        <taxon>Euteleostomi</taxon>
        <taxon>Actinopterygii</taxon>
        <taxon>Neopterygii</taxon>
        <taxon>Teleostei</taxon>
        <taxon>Neoteleostei</taxon>
        <taxon>Acanthomorphata</taxon>
        <taxon>Pelagiaria</taxon>
        <taxon>Scombriformes</taxon>
        <taxon>Scombridae</taxon>
        <taxon>Scomber</taxon>
    </lineage>
</organism>
<evidence type="ECO:0000256" key="1">
    <source>
        <dbReference type="SAM" id="MobiDB-lite"/>
    </source>
</evidence>
<keyword evidence="3" id="KW-1185">Reference proteome</keyword>
<feature type="compositionally biased region" description="Low complexity" evidence="1">
    <location>
        <begin position="10"/>
        <end position="20"/>
    </location>
</feature>
<reference evidence="2 3" key="1">
    <citation type="submission" date="2024-01" db="EMBL/GenBank/DDBJ databases">
        <authorList>
            <person name="Alioto T."/>
            <person name="Alioto T."/>
            <person name="Gomez Garrido J."/>
        </authorList>
    </citation>
    <scope>NUCLEOTIDE SEQUENCE [LARGE SCALE GENOMIC DNA]</scope>
</reference>
<feature type="region of interest" description="Disordered" evidence="1">
    <location>
        <begin position="1"/>
        <end position="20"/>
    </location>
</feature>
<protein>
    <submittedName>
        <fullName evidence="2">Uncharacterized protein</fullName>
    </submittedName>
</protein>
<name>A0AAV1QGB3_SCOSC</name>
<accession>A0AAV1QGB3</accession>
<sequence>MSSTCRRVSPEAVSSVSEASALTRQMTERLHGRQHAPLRLIWTRRFQANGVGAAGQERWRLKLINSFIFMPAASFEPRQRGSSFSRTEERQRMNKSPTMAYFNTPMNRQWRETLSACYYFYKTGKDLGKNNVSEPSWTPH</sequence>
<dbReference type="AlphaFoldDB" id="A0AAV1QGB3"/>
<evidence type="ECO:0000313" key="2">
    <source>
        <dbReference type="EMBL" id="CAK6982569.1"/>
    </source>
</evidence>
<dbReference type="EMBL" id="CAWUFR010001049">
    <property type="protein sequence ID" value="CAK6982569.1"/>
    <property type="molecule type" value="Genomic_DNA"/>
</dbReference>
<dbReference type="Proteomes" id="UP001314229">
    <property type="component" value="Unassembled WGS sequence"/>
</dbReference>
<proteinExistence type="predicted"/>
<evidence type="ECO:0000313" key="3">
    <source>
        <dbReference type="Proteomes" id="UP001314229"/>
    </source>
</evidence>